<keyword evidence="6" id="KW-1185">Reference proteome</keyword>
<feature type="region of interest" description="Disordered" evidence="3">
    <location>
        <begin position="1"/>
        <end position="29"/>
    </location>
</feature>
<dbReference type="InterPro" id="IPR002068">
    <property type="entry name" value="A-crystallin/Hsp20_dom"/>
</dbReference>
<dbReference type="eggNOG" id="COG0071">
    <property type="taxonomic scope" value="Bacteria"/>
</dbReference>
<evidence type="ECO:0000256" key="3">
    <source>
        <dbReference type="SAM" id="MobiDB-lite"/>
    </source>
</evidence>
<proteinExistence type="inferred from homology"/>
<gene>
    <name evidence="5" type="ordered locus">Oter_2384</name>
</gene>
<evidence type="ECO:0000256" key="2">
    <source>
        <dbReference type="RuleBase" id="RU003616"/>
    </source>
</evidence>
<dbReference type="Proteomes" id="UP000007013">
    <property type="component" value="Chromosome"/>
</dbReference>
<dbReference type="PROSITE" id="PS01031">
    <property type="entry name" value="SHSP"/>
    <property type="match status" value="1"/>
</dbReference>
<dbReference type="RefSeq" id="WP_012375203.1">
    <property type="nucleotide sequence ID" value="NC_010571.1"/>
</dbReference>
<dbReference type="CDD" id="cd06464">
    <property type="entry name" value="ACD_sHsps-like"/>
    <property type="match status" value="1"/>
</dbReference>
<comment type="similarity">
    <text evidence="1 2">Belongs to the small heat shock protein (HSP20) family.</text>
</comment>
<organism evidence="5 6">
    <name type="scientific">Opitutus terrae (strain DSM 11246 / JCM 15787 / PB90-1)</name>
    <dbReference type="NCBI Taxonomy" id="452637"/>
    <lineage>
        <taxon>Bacteria</taxon>
        <taxon>Pseudomonadati</taxon>
        <taxon>Verrucomicrobiota</taxon>
        <taxon>Opitutia</taxon>
        <taxon>Opitutales</taxon>
        <taxon>Opitutaceae</taxon>
        <taxon>Opitutus</taxon>
    </lineage>
</organism>
<dbReference type="InterPro" id="IPR008978">
    <property type="entry name" value="HSP20-like_chaperone"/>
</dbReference>
<accession>B1ZS67</accession>
<dbReference type="SUPFAM" id="SSF49764">
    <property type="entry name" value="HSP20-like chaperones"/>
    <property type="match status" value="1"/>
</dbReference>
<dbReference type="Pfam" id="PF00011">
    <property type="entry name" value="HSP20"/>
    <property type="match status" value="1"/>
</dbReference>
<dbReference type="Gene3D" id="2.60.40.790">
    <property type="match status" value="1"/>
</dbReference>
<dbReference type="AlphaFoldDB" id="B1ZS67"/>
<protein>
    <submittedName>
        <fullName evidence="5">Heat shock protein Hsp20</fullName>
    </submittedName>
</protein>
<sequence>MHTIIHPSSPPTRSRRAERTTSSSPFRQPSYECRELADAVKLAVYVPGVDASGVEIEARGPDLLVTARKPHFVRVNWTALHLESAQRDYQLRLRLGHDFDYPALQAEIDDGVLTVTLPKLPAASGGRLSRPLA</sequence>
<dbReference type="EMBL" id="CP001032">
    <property type="protein sequence ID" value="ACB75666.1"/>
    <property type="molecule type" value="Genomic_DNA"/>
</dbReference>
<feature type="domain" description="SHSP" evidence="4">
    <location>
        <begin position="21"/>
        <end position="133"/>
    </location>
</feature>
<dbReference type="KEGG" id="ote:Oter_2384"/>
<evidence type="ECO:0000256" key="1">
    <source>
        <dbReference type="PROSITE-ProRule" id="PRU00285"/>
    </source>
</evidence>
<name>B1ZS67_OPITP</name>
<evidence type="ECO:0000313" key="5">
    <source>
        <dbReference type="EMBL" id="ACB75666.1"/>
    </source>
</evidence>
<evidence type="ECO:0000259" key="4">
    <source>
        <dbReference type="PROSITE" id="PS01031"/>
    </source>
</evidence>
<evidence type="ECO:0000313" key="6">
    <source>
        <dbReference type="Proteomes" id="UP000007013"/>
    </source>
</evidence>
<dbReference type="OrthoDB" id="193439at2"/>
<dbReference type="HOGENOM" id="CLU_1894102_0_0_0"/>
<keyword evidence="5" id="KW-0346">Stress response</keyword>
<dbReference type="STRING" id="452637.Oter_2384"/>
<reference evidence="5 6" key="1">
    <citation type="journal article" date="2011" name="J. Bacteriol.">
        <title>Genome sequence of the verrucomicrobium Opitutus terrae PB90-1, an abundant inhabitant of rice paddy soil ecosystems.</title>
        <authorList>
            <person name="van Passel M.W."/>
            <person name="Kant R."/>
            <person name="Palva A."/>
            <person name="Copeland A."/>
            <person name="Lucas S."/>
            <person name="Lapidus A."/>
            <person name="Glavina del Rio T."/>
            <person name="Pitluck S."/>
            <person name="Goltsman E."/>
            <person name="Clum A."/>
            <person name="Sun H."/>
            <person name="Schmutz J."/>
            <person name="Larimer F.W."/>
            <person name="Land M.L."/>
            <person name="Hauser L."/>
            <person name="Kyrpides N."/>
            <person name="Mikhailova N."/>
            <person name="Richardson P.P."/>
            <person name="Janssen P.H."/>
            <person name="de Vos W.M."/>
            <person name="Smidt H."/>
        </authorList>
    </citation>
    <scope>NUCLEOTIDE SEQUENCE [LARGE SCALE GENOMIC DNA]</scope>
    <source>
        <strain evidence="6">DSM 11246 / JCM 15787 / PB90-1</strain>
    </source>
</reference>